<dbReference type="Proteomes" id="UP000803844">
    <property type="component" value="Unassembled WGS sequence"/>
</dbReference>
<proteinExistence type="predicted"/>
<sequence>MSEGFCSPKRPDETEDEYDERWKNSRDEWRRNFVNDYYARKEARIPSPQSESDLDDEDMAHEVKLVEQDILVDAGLATINDLMNPAVYPQIPFEILGKSLSEVDPRERLWSSGPFAPYDRSPSPVLANSQPAEEDAAPDQPPPPPAHNRGGILEHKRKRGSEEEGDGDDKAPPLAISEEQPGPQKRKRRRITTGKETAPQPPAAETGGTRGYKRKRGSEEGDDHAAPPPPPATAPAGQPGPQKRRRMMMGKEIQPQPQPQPQPPAGTASGSKRKRRPDTACEAPQPVPDGPEAKKRKVVAREEEEEEERTTAADAASSKRDRSTLTRQQSSRARPAAPRESPQRRVQPPPPLLPTAPAARITRARRRQLSGADAQLLQLGQHGRAETQVQTMARPGRELGQSRRHQNPSNSRYQGAVC</sequence>
<feature type="region of interest" description="Disordered" evidence="1">
    <location>
        <begin position="111"/>
        <end position="418"/>
    </location>
</feature>
<accession>A0A9P4Y815</accession>
<evidence type="ECO:0000256" key="1">
    <source>
        <dbReference type="SAM" id="MobiDB-lite"/>
    </source>
</evidence>
<evidence type="ECO:0000313" key="2">
    <source>
        <dbReference type="EMBL" id="KAF3768451.1"/>
    </source>
</evidence>
<dbReference type="GeneID" id="63842583"/>
<dbReference type="AlphaFoldDB" id="A0A9P4Y815"/>
<gene>
    <name evidence="2" type="ORF">M406DRAFT_71458</name>
</gene>
<reference evidence="2" key="1">
    <citation type="journal article" date="2020" name="Phytopathology">
        <title>Genome sequence of the chestnut blight fungus Cryphonectria parasitica EP155: A fundamental resource for an archetypical invasive plant pathogen.</title>
        <authorList>
            <person name="Crouch J.A."/>
            <person name="Dawe A."/>
            <person name="Aerts A."/>
            <person name="Barry K."/>
            <person name="Churchill A.C.L."/>
            <person name="Grimwood J."/>
            <person name="Hillman B."/>
            <person name="Milgroom M.G."/>
            <person name="Pangilinan J."/>
            <person name="Smith M."/>
            <person name="Salamov A."/>
            <person name="Schmutz J."/>
            <person name="Yadav J."/>
            <person name="Grigoriev I.V."/>
            <person name="Nuss D."/>
        </authorList>
    </citation>
    <scope>NUCLEOTIDE SEQUENCE</scope>
    <source>
        <strain evidence="2">EP155</strain>
    </source>
</reference>
<evidence type="ECO:0000313" key="3">
    <source>
        <dbReference type="Proteomes" id="UP000803844"/>
    </source>
</evidence>
<dbReference type="RefSeq" id="XP_040779412.1">
    <property type="nucleotide sequence ID" value="XM_040925454.1"/>
</dbReference>
<protein>
    <submittedName>
        <fullName evidence="2">Uncharacterized protein</fullName>
    </submittedName>
</protein>
<feature type="compositionally biased region" description="Polar residues" evidence="1">
    <location>
        <begin position="407"/>
        <end position="418"/>
    </location>
</feature>
<name>A0A9P4Y815_CRYP1</name>
<comment type="caution">
    <text evidence="2">The sequence shown here is derived from an EMBL/GenBank/DDBJ whole genome shotgun (WGS) entry which is preliminary data.</text>
</comment>
<dbReference type="OrthoDB" id="5240270at2759"/>
<keyword evidence="3" id="KW-1185">Reference proteome</keyword>
<feature type="region of interest" description="Disordered" evidence="1">
    <location>
        <begin position="1"/>
        <end position="22"/>
    </location>
</feature>
<organism evidence="2 3">
    <name type="scientific">Cryphonectria parasitica (strain ATCC 38755 / EP155)</name>
    <dbReference type="NCBI Taxonomy" id="660469"/>
    <lineage>
        <taxon>Eukaryota</taxon>
        <taxon>Fungi</taxon>
        <taxon>Dikarya</taxon>
        <taxon>Ascomycota</taxon>
        <taxon>Pezizomycotina</taxon>
        <taxon>Sordariomycetes</taxon>
        <taxon>Sordariomycetidae</taxon>
        <taxon>Diaporthales</taxon>
        <taxon>Cryphonectriaceae</taxon>
        <taxon>Cryphonectria-Endothia species complex</taxon>
        <taxon>Cryphonectria</taxon>
    </lineage>
</organism>
<dbReference type="EMBL" id="MU032345">
    <property type="protein sequence ID" value="KAF3768451.1"/>
    <property type="molecule type" value="Genomic_DNA"/>
</dbReference>